<gene>
    <name evidence="4" type="ORF">J2S48_003859</name>
</gene>
<dbReference type="InterPro" id="IPR007349">
    <property type="entry name" value="DUF418"/>
</dbReference>
<evidence type="ECO:0000313" key="4">
    <source>
        <dbReference type="EMBL" id="MDR7384344.1"/>
    </source>
</evidence>
<dbReference type="PANTHER" id="PTHR30590">
    <property type="entry name" value="INNER MEMBRANE PROTEIN"/>
    <property type="match status" value="1"/>
</dbReference>
<keyword evidence="2" id="KW-0812">Transmembrane</keyword>
<feature type="transmembrane region" description="Helical" evidence="2">
    <location>
        <begin position="136"/>
        <end position="153"/>
    </location>
</feature>
<dbReference type="InterPro" id="IPR052529">
    <property type="entry name" value="Bact_Transport_Assoc"/>
</dbReference>
<keyword evidence="5" id="KW-1185">Reference proteome</keyword>
<feature type="transmembrane region" description="Helical" evidence="2">
    <location>
        <begin position="57"/>
        <end position="77"/>
    </location>
</feature>
<feature type="domain" description="DUF418" evidence="3">
    <location>
        <begin position="268"/>
        <end position="434"/>
    </location>
</feature>
<dbReference type="EMBL" id="JAVDYE010000001">
    <property type="protein sequence ID" value="MDR7384344.1"/>
    <property type="molecule type" value="Genomic_DNA"/>
</dbReference>
<feature type="transmembrane region" description="Helical" evidence="2">
    <location>
        <begin position="159"/>
        <end position="175"/>
    </location>
</feature>
<evidence type="ECO:0000259" key="3">
    <source>
        <dbReference type="Pfam" id="PF04235"/>
    </source>
</evidence>
<proteinExistence type="predicted"/>
<keyword evidence="2" id="KW-0472">Membrane</keyword>
<dbReference type="Proteomes" id="UP001183585">
    <property type="component" value="Unassembled WGS sequence"/>
</dbReference>
<evidence type="ECO:0000256" key="2">
    <source>
        <dbReference type="SAM" id="Phobius"/>
    </source>
</evidence>
<feature type="transmembrane region" description="Helical" evidence="2">
    <location>
        <begin position="187"/>
        <end position="205"/>
    </location>
</feature>
<organism evidence="4 5">
    <name type="scientific">Promicromonospora iranensis</name>
    <dbReference type="NCBI Taxonomy" id="1105144"/>
    <lineage>
        <taxon>Bacteria</taxon>
        <taxon>Bacillati</taxon>
        <taxon>Actinomycetota</taxon>
        <taxon>Actinomycetes</taxon>
        <taxon>Micrococcales</taxon>
        <taxon>Promicromonosporaceae</taxon>
        <taxon>Promicromonospora</taxon>
    </lineage>
</organism>
<evidence type="ECO:0000313" key="5">
    <source>
        <dbReference type="Proteomes" id="UP001183585"/>
    </source>
</evidence>
<protein>
    <recommendedName>
        <fullName evidence="3">DUF418 domain-containing protein</fullName>
    </recommendedName>
</protein>
<feature type="compositionally biased region" description="Polar residues" evidence="1">
    <location>
        <begin position="30"/>
        <end position="49"/>
    </location>
</feature>
<feature type="transmembrane region" description="Helical" evidence="2">
    <location>
        <begin position="97"/>
        <end position="116"/>
    </location>
</feature>
<dbReference type="Pfam" id="PF04235">
    <property type="entry name" value="DUF418"/>
    <property type="match status" value="1"/>
</dbReference>
<feature type="transmembrane region" description="Helical" evidence="2">
    <location>
        <begin position="246"/>
        <end position="266"/>
    </location>
</feature>
<feature type="transmembrane region" description="Helical" evidence="2">
    <location>
        <begin position="369"/>
        <end position="389"/>
    </location>
</feature>
<evidence type="ECO:0000256" key="1">
    <source>
        <dbReference type="SAM" id="MobiDB-lite"/>
    </source>
</evidence>
<dbReference type="RefSeq" id="WP_274992741.1">
    <property type="nucleotide sequence ID" value="NZ_JAJQQP010000003.1"/>
</dbReference>
<keyword evidence="2" id="KW-1133">Transmembrane helix</keyword>
<reference evidence="4 5" key="1">
    <citation type="submission" date="2023-07" db="EMBL/GenBank/DDBJ databases">
        <title>Sequencing the genomes of 1000 actinobacteria strains.</title>
        <authorList>
            <person name="Klenk H.-P."/>
        </authorList>
    </citation>
    <scope>NUCLEOTIDE SEQUENCE [LARGE SCALE GENOMIC DNA]</scope>
    <source>
        <strain evidence="4 5">DSM 45554</strain>
    </source>
</reference>
<feature type="transmembrane region" description="Helical" evidence="2">
    <location>
        <begin position="316"/>
        <end position="333"/>
    </location>
</feature>
<feature type="transmembrane region" description="Helical" evidence="2">
    <location>
        <begin position="401"/>
        <end position="419"/>
    </location>
</feature>
<sequence length="448" mass="47337">MYTPWWEIARPADDAAARPRQGQDMPATTPPSASSERTPEPATTPTSTGGRIAALDVLRGVAIIGTLASNIWIFTVPGGPAEWISDGFATADPVQRVLQALANGKFLGLLTLLFGVGLELQYRSMVRRGMPWPGRYVLRAGILFVEGLVHYVLVFEFDVLMGYAIASVLAAYLIGRSDRVVRAWGGALAGVFVAGIVGVTALLVATGGSGGADGTAPAGGAQADAATLSTASWLDQVLLRLAHMEVFRIELILIVPSATVLFLVGSRLVRAGLFTTTEGGARLRRRLAWVGLGAGVPLNALTTWAGPDWFLVDRYLVPPLVALGILALGTTLVSRAQARAETRPQGAAQAVGRGPGALLRRGVEGVGRTALSCYVLQNVLASALCYDWGLGLAGGGPWQAVAIWAGISLALMVLAPLWLRRWPRGPIELLMHRVYDARRVSSASHSAR</sequence>
<name>A0ABU2CSN2_9MICO</name>
<feature type="region of interest" description="Disordered" evidence="1">
    <location>
        <begin position="12"/>
        <end position="49"/>
    </location>
</feature>
<feature type="transmembrane region" description="Helical" evidence="2">
    <location>
        <begin position="287"/>
        <end position="304"/>
    </location>
</feature>
<comment type="caution">
    <text evidence="4">The sequence shown here is derived from an EMBL/GenBank/DDBJ whole genome shotgun (WGS) entry which is preliminary data.</text>
</comment>
<accession>A0ABU2CSN2</accession>
<dbReference type="PANTHER" id="PTHR30590:SF2">
    <property type="entry name" value="INNER MEMBRANE PROTEIN"/>
    <property type="match status" value="1"/>
</dbReference>